<evidence type="ECO:0000256" key="3">
    <source>
        <dbReference type="ARBA" id="ARBA00022490"/>
    </source>
</evidence>
<feature type="region of interest" description="Disordered" evidence="7">
    <location>
        <begin position="141"/>
        <end position="160"/>
    </location>
</feature>
<accession>A0A0G4E977</accession>
<dbReference type="EMBL" id="CDMY01000047">
    <property type="protein sequence ID" value="CEL92125.1"/>
    <property type="molecule type" value="Genomic_DNA"/>
</dbReference>
<evidence type="ECO:0000256" key="6">
    <source>
        <dbReference type="ARBA" id="ARBA00034777"/>
    </source>
</evidence>
<keyword evidence="3" id="KW-0963">Cytoplasm</keyword>
<feature type="region of interest" description="Disordered" evidence="7">
    <location>
        <begin position="18"/>
        <end position="72"/>
    </location>
</feature>
<dbReference type="OrthoDB" id="6577615at2759"/>
<keyword evidence="9" id="KW-1185">Reference proteome</keyword>
<evidence type="ECO:0000256" key="7">
    <source>
        <dbReference type="SAM" id="MobiDB-lite"/>
    </source>
</evidence>
<dbReference type="GO" id="GO:0097546">
    <property type="term" value="C:ciliary base"/>
    <property type="evidence" value="ECO:0007669"/>
    <property type="project" value="TreeGrafter"/>
</dbReference>
<gene>
    <name evidence="8" type="ORF">Vbra_20080</name>
</gene>
<keyword evidence="5" id="KW-0966">Cell projection</keyword>
<comment type="subcellular location">
    <subcellularLocation>
        <location evidence="1">Cell projection</location>
        <location evidence="1">Cilium</location>
    </subcellularLocation>
    <subcellularLocation>
        <location evidence="2">Cytoplasm</location>
        <location evidence="2">Cytoskeleton</location>
    </subcellularLocation>
</comment>
<reference evidence="8 9" key="1">
    <citation type="submission" date="2014-11" db="EMBL/GenBank/DDBJ databases">
        <authorList>
            <person name="Zhu J."/>
            <person name="Qi W."/>
            <person name="Song R."/>
        </authorList>
    </citation>
    <scope>NUCLEOTIDE SEQUENCE [LARGE SCALE GENOMIC DNA]</scope>
</reference>
<keyword evidence="4" id="KW-0206">Cytoskeleton</keyword>
<organism evidence="8 9">
    <name type="scientific">Vitrella brassicaformis (strain CCMP3155)</name>
    <dbReference type="NCBI Taxonomy" id="1169540"/>
    <lineage>
        <taxon>Eukaryota</taxon>
        <taxon>Sar</taxon>
        <taxon>Alveolata</taxon>
        <taxon>Colpodellida</taxon>
        <taxon>Vitrellaceae</taxon>
        <taxon>Vitrella</taxon>
    </lineage>
</organism>
<feature type="compositionally biased region" description="Low complexity" evidence="7">
    <location>
        <begin position="150"/>
        <end position="160"/>
    </location>
</feature>
<dbReference type="VEuPathDB" id="CryptoDB:Vbra_20080"/>
<dbReference type="PANTHER" id="PTHR33865">
    <property type="entry name" value="PROTEIN FAM183B"/>
    <property type="match status" value="1"/>
</dbReference>
<evidence type="ECO:0000256" key="2">
    <source>
        <dbReference type="ARBA" id="ARBA00004245"/>
    </source>
</evidence>
<evidence type="ECO:0000256" key="5">
    <source>
        <dbReference type="ARBA" id="ARBA00023273"/>
    </source>
</evidence>
<dbReference type="PANTHER" id="PTHR33865:SF3">
    <property type="entry name" value="PROTEIN FAM183B"/>
    <property type="match status" value="1"/>
</dbReference>
<dbReference type="InParanoid" id="A0A0G4E977"/>
<protein>
    <submittedName>
        <fullName evidence="8">Uncharacterized protein</fullName>
    </submittedName>
</protein>
<dbReference type="GO" id="GO:0005856">
    <property type="term" value="C:cytoskeleton"/>
    <property type="evidence" value="ECO:0007669"/>
    <property type="project" value="UniProtKB-SubCell"/>
</dbReference>
<comment type="similarity">
    <text evidence="6">Belongs to the CFAP144 family.</text>
</comment>
<evidence type="ECO:0000313" key="9">
    <source>
        <dbReference type="Proteomes" id="UP000041254"/>
    </source>
</evidence>
<dbReference type="AlphaFoldDB" id="A0A0G4E977"/>
<name>A0A0G4E977_VITBC</name>
<evidence type="ECO:0000256" key="1">
    <source>
        <dbReference type="ARBA" id="ARBA00004138"/>
    </source>
</evidence>
<dbReference type="Pfam" id="PF14886">
    <property type="entry name" value="FAM183"/>
    <property type="match status" value="1"/>
</dbReference>
<proteinExistence type="inferred from homology"/>
<evidence type="ECO:0000256" key="4">
    <source>
        <dbReference type="ARBA" id="ARBA00023212"/>
    </source>
</evidence>
<sequence>MSSPRFQLNPRKLAFVADKVNSRPHHSPPASLPASQMSTVKALNLAAAGEGHDSPPPPVSLSASGGTRCVEDDGELTRTLKARYLSPKDKYTEPLVSSQEYGWWLDKQTAEQRHRAAKWRHPLHQCDIVNYATAYIQMTGKTPYQRKTQPAEPAKAPAKK</sequence>
<dbReference type="Proteomes" id="UP000041254">
    <property type="component" value="Unassembled WGS sequence"/>
</dbReference>
<dbReference type="InterPro" id="IPR029214">
    <property type="entry name" value="CFAP144"/>
</dbReference>
<evidence type="ECO:0000313" key="8">
    <source>
        <dbReference type="EMBL" id="CEL92125.1"/>
    </source>
</evidence>